<dbReference type="GO" id="GO:0005634">
    <property type="term" value="C:nucleus"/>
    <property type="evidence" value="ECO:0007669"/>
    <property type="project" value="TreeGrafter"/>
</dbReference>
<dbReference type="Gene3D" id="1.10.238.10">
    <property type="entry name" value="EF-hand"/>
    <property type="match status" value="1"/>
</dbReference>
<dbReference type="PANTHER" id="PTHR11216:SF137">
    <property type="entry name" value="CALCIUM-BINDING EF HAND FAMILY PROTEIN"/>
    <property type="match status" value="1"/>
</dbReference>
<dbReference type="PROSITE" id="PS50222">
    <property type="entry name" value="EF_HAND_2"/>
    <property type="match status" value="1"/>
</dbReference>
<dbReference type="SUPFAM" id="SSF47473">
    <property type="entry name" value="EF-hand"/>
    <property type="match status" value="1"/>
</dbReference>
<evidence type="ECO:0000313" key="4">
    <source>
        <dbReference type="EMBL" id="PWA52246.1"/>
    </source>
</evidence>
<dbReference type="InterPro" id="IPR011992">
    <property type="entry name" value="EF-hand-dom_pair"/>
</dbReference>
<gene>
    <name evidence="4" type="ORF">CTI12_AA457920</name>
</gene>
<name>A0A2U1LTB1_ARTAN</name>
<dbReference type="OrthoDB" id="524326at2759"/>
<accession>A0A2U1LTB1</accession>
<protein>
    <submittedName>
        <fullName evidence="4">Calcium-binding EF hand family protein</fullName>
    </submittedName>
</protein>
<feature type="region of interest" description="Disordered" evidence="2">
    <location>
        <begin position="87"/>
        <end position="114"/>
    </location>
</feature>
<dbReference type="GO" id="GO:0005886">
    <property type="term" value="C:plasma membrane"/>
    <property type="evidence" value="ECO:0007669"/>
    <property type="project" value="TreeGrafter"/>
</dbReference>
<evidence type="ECO:0000259" key="3">
    <source>
        <dbReference type="PROSITE" id="PS50222"/>
    </source>
</evidence>
<dbReference type="EMBL" id="PKPP01007861">
    <property type="protein sequence ID" value="PWA52246.1"/>
    <property type="molecule type" value="Genomic_DNA"/>
</dbReference>
<dbReference type="PANTHER" id="PTHR11216">
    <property type="entry name" value="EH DOMAIN"/>
    <property type="match status" value="1"/>
</dbReference>
<feature type="domain" description="EF-hand" evidence="3">
    <location>
        <begin position="17"/>
        <end position="52"/>
    </location>
</feature>
<dbReference type="GO" id="GO:0005737">
    <property type="term" value="C:cytoplasm"/>
    <property type="evidence" value="ECO:0007669"/>
    <property type="project" value="TreeGrafter"/>
</dbReference>
<comment type="caution">
    <text evidence="4">The sequence shown here is derived from an EMBL/GenBank/DDBJ whole genome shotgun (WGS) entry which is preliminary data.</text>
</comment>
<dbReference type="Proteomes" id="UP000245207">
    <property type="component" value="Unassembled WGS sequence"/>
</dbReference>
<keyword evidence="1" id="KW-0106">Calcium</keyword>
<dbReference type="GO" id="GO:0005509">
    <property type="term" value="F:calcium ion binding"/>
    <property type="evidence" value="ECO:0007669"/>
    <property type="project" value="InterPro"/>
</dbReference>
<keyword evidence="5" id="KW-1185">Reference proteome</keyword>
<dbReference type="PROSITE" id="PS00018">
    <property type="entry name" value="EF_HAND_1"/>
    <property type="match status" value="1"/>
</dbReference>
<sequence length="114" mass="12453">MEKFDSYFRRADFDKDGRISGAKAIWQHADQNRTGFLGRQEFYNALKLVTVAQGKRELTPDIVKAALYGPASSKIPAPQINLAALPPAQPNAMGPRPPTQQPGIVNSLAPRPPT</sequence>
<dbReference type="GO" id="GO:0006897">
    <property type="term" value="P:endocytosis"/>
    <property type="evidence" value="ECO:0007669"/>
    <property type="project" value="TreeGrafter"/>
</dbReference>
<dbReference type="InterPro" id="IPR002048">
    <property type="entry name" value="EF_hand_dom"/>
</dbReference>
<evidence type="ECO:0000256" key="2">
    <source>
        <dbReference type="SAM" id="MobiDB-lite"/>
    </source>
</evidence>
<dbReference type="GO" id="GO:0016197">
    <property type="term" value="P:endosomal transport"/>
    <property type="evidence" value="ECO:0007669"/>
    <property type="project" value="TreeGrafter"/>
</dbReference>
<organism evidence="4 5">
    <name type="scientific">Artemisia annua</name>
    <name type="common">Sweet wormwood</name>
    <dbReference type="NCBI Taxonomy" id="35608"/>
    <lineage>
        <taxon>Eukaryota</taxon>
        <taxon>Viridiplantae</taxon>
        <taxon>Streptophyta</taxon>
        <taxon>Embryophyta</taxon>
        <taxon>Tracheophyta</taxon>
        <taxon>Spermatophyta</taxon>
        <taxon>Magnoliopsida</taxon>
        <taxon>eudicotyledons</taxon>
        <taxon>Gunneridae</taxon>
        <taxon>Pentapetalae</taxon>
        <taxon>asterids</taxon>
        <taxon>campanulids</taxon>
        <taxon>Asterales</taxon>
        <taxon>Asteraceae</taxon>
        <taxon>Asteroideae</taxon>
        <taxon>Anthemideae</taxon>
        <taxon>Artemisiinae</taxon>
        <taxon>Artemisia</taxon>
    </lineage>
</organism>
<dbReference type="AlphaFoldDB" id="A0A2U1LTB1"/>
<proteinExistence type="predicted"/>
<dbReference type="STRING" id="35608.A0A2U1LTB1"/>
<evidence type="ECO:0000256" key="1">
    <source>
        <dbReference type="ARBA" id="ARBA00022837"/>
    </source>
</evidence>
<dbReference type="InterPro" id="IPR018247">
    <property type="entry name" value="EF_Hand_1_Ca_BS"/>
</dbReference>
<evidence type="ECO:0000313" key="5">
    <source>
        <dbReference type="Proteomes" id="UP000245207"/>
    </source>
</evidence>
<reference evidence="4 5" key="1">
    <citation type="journal article" date="2018" name="Mol. Plant">
        <title>The genome of Artemisia annua provides insight into the evolution of Asteraceae family and artemisinin biosynthesis.</title>
        <authorList>
            <person name="Shen Q."/>
            <person name="Zhang L."/>
            <person name="Liao Z."/>
            <person name="Wang S."/>
            <person name="Yan T."/>
            <person name="Shi P."/>
            <person name="Liu M."/>
            <person name="Fu X."/>
            <person name="Pan Q."/>
            <person name="Wang Y."/>
            <person name="Lv Z."/>
            <person name="Lu X."/>
            <person name="Zhang F."/>
            <person name="Jiang W."/>
            <person name="Ma Y."/>
            <person name="Chen M."/>
            <person name="Hao X."/>
            <person name="Li L."/>
            <person name="Tang Y."/>
            <person name="Lv G."/>
            <person name="Zhou Y."/>
            <person name="Sun X."/>
            <person name="Brodelius P.E."/>
            <person name="Rose J.K.C."/>
            <person name="Tang K."/>
        </authorList>
    </citation>
    <scope>NUCLEOTIDE SEQUENCE [LARGE SCALE GENOMIC DNA]</scope>
    <source>
        <strain evidence="5">cv. Huhao1</strain>
        <tissue evidence="4">Leaf</tissue>
    </source>
</reference>